<evidence type="ECO:0000256" key="3">
    <source>
        <dbReference type="ARBA" id="ARBA00023125"/>
    </source>
</evidence>
<protein>
    <submittedName>
        <fullName evidence="6">FliA/WhiG family RNA polymerase sigma factor</fullName>
    </submittedName>
</protein>
<sequence>MSPSDDLEQIWNEFRATGEASLRNRLVLQYAPLVKYVAGRLRTRMPDSVDPDDLVSDGVLGLMDAIERFEPARGLSFQTFAVPRIRGAIIDGMRSMDFVPRSVRDKLRTVQRAQVSLEERLGRVPEDVEVAREVGIPVQQLRDLSRQANSNHANLDDFDLADELSSAADHQVEQGDVNASLMRVVDQLAERDQVIIALYYFEGLTLAEIGQVLGVTESRVSQVHRRATTTLREKLVALDSA</sequence>
<dbReference type="Pfam" id="PF04542">
    <property type="entry name" value="Sigma70_r2"/>
    <property type="match status" value="1"/>
</dbReference>
<feature type="domain" description="RNA polymerase sigma-70" evidence="5">
    <location>
        <begin position="53"/>
        <end position="66"/>
    </location>
</feature>
<evidence type="ECO:0000313" key="7">
    <source>
        <dbReference type="Proteomes" id="UP000683575"/>
    </source>
</evidence>
<evidence type="ECO:0000259" key="5">
    <source>
        <dbReference type="PROSITE" id="PS00715"/>
    </source>
</evidence>
<gene>
    <name evidence="6" type="ORF">KRR39_11860</name>
</gene>
<dbReference type="Proteomes" id="UP000683575">
    <property type="component" value="Chromosome"/>
</dbReference>
<dbReference type="GO" id="GO:0003899">
    <property type="term" value="F:DNA-directed RNA polymerase activity"/>
    <property type="evidence" value="ECO:0007669"/>
    <property type="project" value="InterPro"/>
</dbReference>
<dbReference type="InterPro" id="IPR014284">
    <property type="entry name" value="RNA_pol_sigma-70_dom"/>
</dbReference>
<dbReference type="PIRSF" id="PIRSF000770">
    <property type="entry name" value="RNA_pol_sigma-SigE/K"/>
    <property type="match status" value="1"/>
</dbReference>
<dbReference type="InterPro" id="IPR012845">
    <property type="entry name" value="RNA_pol_sigma_FliA_WhiG"/>
</dbReference>
<evidence type="ECO:0000256" key="4">
    <source>
        <dbReference type="ARBA" id="ARBA00023163"/>
    </source>
</evidence>
<dbReference type="NCBIfam" id="NF005413">
    <property type="entry name" value="PRK06986.1"/>
    <property type="match status" value="1"/>
</dbReference>
<evidence type="ECO:0000313" key="6">
    <source>
        <dbReference type="EMBL" id="QWZ10349.1"/>
    </source>
</evidence>
<dbReference type="NCBIfam" id="TIGR02479">
    <property type="entry name" value="FliA_WhiG"/>
    <property type="match status" value="1"/>
</dbReference>
<dbReference type="InterPro" id="IPR000943">
    <property type="entry name" value="RNA_pol_sigma70"/>
</dbReference>
<dbReference type="InterPro" id="IPR007630">
    <property type="entry name" value="RNA_pol_sigma70_r4"/>
</dbReference>
<dbReference type="CDD" id="cd06171">
    <property type="entry name" value="Sigma70_r4"/>
    <property type="match status" value="1"/>
</dbReference>
<reference evidence="6" key="1">
    <citation type="submission" date="2021-06" db="EMBL/GenBank/DDBJ databases">
        <title>Complete genome sequence of Nocardioides sp. G188.</title>
        <authorList>
            <person name="Im W.-T."/>
        </authorList>
    </citation>
    <scope>NUCLEOTIDE SEQUENCE</scope>
    <source>
        <strain evidence="6">G188</strain>
    </source>
</reference>
<name>A0A975T2F3_9ACTN</name>
<dbReference type="Pfam" id="PF04539">
    <property type="entry name" value="Sigma70_r3"/>
    <property type="match status" value="1"/>
</dbReference>
<proteinExistence type="predicted"/>
<dbReference type="InterPro" id="IPR007624">
    <property type="entry name" value="RNA_pol_sigma70_r3"/>
</dbReference>
<dbReference type="NCBIfam" id="TIGR02937">
    <property type="entry name" value="sigma70-ECF"/>
    <property type="match status" value="1"/>
</dbReference>
<dbReference type="GO" id="GO:0016987">
    <property type="term" value="F:sigma factor activity"/>
    <property type="evidence" value="ECO:0007669"/>
    <property type="project" value="UniProtKB-KW"/>
</dbReference>
<dbReference type="AlphaFoldDB" id="A0A975T2F3"/>
<keyword evidence="1" id="KW-0805">Transcription regulation</keyword>
<dbReference type="EMBL" id="CP077062">
    <property type="protein sequence ID" value="QWZ10349.1"/>
    <property type="molecule type" value="Genomic_DNA"/>
</dbReference>
<dbReference type="PROSITE" id="PS00715">
    <property type="entry name" value="SIGMA70_1"/>
    <property type="match status" value="1"/>
</dbReference>
<dbReference type="Pfam" id="PF04545">
    <property type="entry name" value="Sigma70_r4"/>
    <property type="match status" value="1"/>
</dbReference>
<keyword evidence="3" id="KW-0238">DNA-binding</keyword>
<evidence type="ECO:0000256" key="1">
    <source>
        <dbReference type="ARBA" id="ARBA00023015"/>
    </source>
</evidence>
<organism evidence="6 7">
    <name type="scientific">Nocardioides panacis</name>
    <dbReference type="NCBI Taxonomy" id="2849501"/>
    <lineage>
        <taxon>Bacteria</taxon>
        <taxon>Bacillati</taxon>
        <taxon>Actinomycetota</taxon>
        <taxon>Actinomycetes</taxon>
        <taxon>Propionibacteriales</taxon>
        <taxon>Nocardioidaceae</taxon>
        <taxon>Nocardioides</taxon>
    </lineage>
</organism>
<keyword evidence="4" id="KW-0804">Transcription</keyword>
<dbReference type="GO" id="GO:0003677">
    <property type="term" value="F:DNA binding"/>
    <property type="evidence" value="ECO:0007669"/>
    <property type="project" value="UniProtKB-KW"/>
</dbReference>
<dbReference type="RefSeq" id="WP_216942228.1">
    <property type="nucleotide sequence ID" value="NZ_CP077062.1"/>
</dbReference>
<dbReference type="GO" id="GO:0006352">
    <property type="term" value="P:DNA-templated transcription initiation"/>
    <property type="evidence" value="ECO:0007669"/>
    <property type="project" value="InterPro"/>
</dbReference>
<dbReference type="PANTHER" id="PTHR30385:SF7">
    <property type="entry name" value="RNA POLYMERASE SIGMA FACTOR FLIA"/>
    <property type="match status" value="1"/>
</dbReference>
<dbReference type="KEGG" id="nps:KRR39_11860"/>
<accession>A0A975T2F3</accession>
<dbReference type="InterPro" id="IPR007627">
    <property type="entry name" value="RNA_pol_sigma70_r2"/>
</dbReference>
<keyword evidence="7" id="KW-1185">Reference proteome</keyword>
<evidence type="ECO:0000256" key="2">
    <source>
        <dbReference type="ARBA" id="ARBA00023082"/>
    </source>
</evidence>
<dbReference type="PANTHER" id="PTHR30385">
    <property type="entry name" value="SIGMA FACTOR F FLAGELLAR"/>
    <property type="match status" value="1"/>
</dbReference>
<keyword evidence="2" id="KW-0731">Sigma factor</keyword>